<reference evidence="8 9" key="1">
    <citation type="journal article" date="2019" name="Front. Microbiol.">
        <title>Thermoanaerosceptrum fracticalcis gen. nov. sp. nov., a Novel Fumarate-Fermenting Microorganism From a Deep Fractured Carbonate Aquifer of the US Great Basin.</title>
        <authorList>
            <person name="Hamilton-Brehm S.D."/>
            <person name="Stewart L.E."/>
            <person name="Zavarin M."/>
            <person name="Caldwell M."/>
            <person name="Lawson P.A."/>
            <person name="Onstott T.C."/>
            <person name="Grzymski J."/>
            <person name="Neveux I."/>
            <person name="Lollar B.S."/>
            <person name="Russell C.E."/>
            <person name="Moser D.P."/>
        </authorList>
    </citation>
    <scope>NUCLEOTIDE SEQUENCE [LARGE SCALE GENOMIC DNA]</scope>
    <source>
        <strain evidence="8 9">DRI-13</strain>
    </source>
</reference>
<protein>
    <recommendedName>
        <fullName evidence="2">Ferredoxin</fullName>
    </recommendedName>
</protein>
<dbReference type="Gene3D" id="3.30.70.20">
    <property type="match status" value="1"/>
</dbReference>
<gene>
    <name evidence="8" type="ORF">BR63_15355</name>
</gene>
<evidence type="ECO:0000313" key="9">
    <source>
        <dbReference type="Proteomes" id="UP000515847"/>
    </source>
</evidence>
<dbReference type="Pfam" id="PF04015">
    <property type="entry name" value="DUF362"/>
    <property type="match status" value="1"/>
</dbReference>
<evidence type="ECO:0000256" key="2">
    <source>
        <dbReference type="ARBA" id="ARBA00013529"/>
    </source>
</evidence>
<proteinExistence type="predicted"/>
<keyword evidence="5" id="KW-0408">Iron</keyword>
<evidence type="ECO:0000256" key="6">
    <source>
        <dbReference type="ARBA" id="ARBA00023014"/>
    </source>
</evidence>
<dbReference type="GO" id="GO:0051539">
    <property type="term" value="F:4 iron, 4 sulfur cluster binding"/>
    <property type="evidence" value="ECO:0007669"/>
    <property type="project" value="UniProtKB-KW"/>
</dbReference>
<dbReference type="RefSeq" id="WP_034423761.1">
    <property type="nucleotide sequence ID" value="NZ_CP045798.1"/>
</dbReference>
<keyword evidence="6" id="KW-0411">Iron-sulfur</keyword>
<accession>A0A7G6E632</accession>
<evidence type="ECO:0000256" key="4">
    <source>
        <dbReference type="ARBA" id="ARBA00022723"/>
    </source>
</evidence>
<dbReference type="InterPro" id="IPR017896">
    <property type="entry name" value="4Fe4S_Fe-S-bd"/>
</dbReference>
<dbReference type="PANTHER" id="PTHR24960:SF76">
    <property type="entry name" value="4FE-4S FERREDOXIN-TYPE DOMAIN-CONTAINING PROTEIN"/>
    <property type="match status" value="1"/>
</dbReference>
<dbReference type="Pfam" id="PF13237">
    <property type="entry name" value="Fer4_10"/>
    <property type="match status" value="1"/>
</dbReference>
<dbReference type="EMBL" id="CP045798">
    <property type="protein sequence ID" value="QNB47536.1"/>
    <property type="molecule type" value="Genomic_DNA"/>
</dbReference>
<evidence type="ECO:0000256" key="1">
    <source>
        <dbReference type="ARBA" id="ARBA00003532"/>
    </source>
</evidence>
<keyword evidence="3" id="KW-0004">4Fe-4S</keyword>
<dbReference type="PANTHER" id="PTHR24960">
    <property type="entry name" value="PHOTOSYSTEM I IRON-SULFUR CENTER-RELATED"/>
    <property type="match status" value="1"/>
</dbReference>
<dbReference type="InterPro" id="IPR007160">
    <property type="entry name" value="DUF362"/>
</dbReference>
<feature type="domain" description="4Fe-4S ferredoxin-type" evidence="7">
    <location>
        <begin position="338"/>
        <end position="367"/>
    </location>
</feature>
<dbReference type="InterPro" id="IPR017900">
    <property type="entry name" value="4Fe4S_Fe_S_CS"/>
</dbReference>
<dbReference type="KEGG" id="tfr:BR63_15355"/>
<dbReference type="PROSITE" id="PS51379">
    <property type="entry name" value="4FE4S_FER_2"/>
    <property type="match status" value="2"/>
</dbReference>
<name>A0A7G6E632_THEFR</name>
<dbReference type="OrthoDB" id="9807879at2"/>
<evidence type="ECO:0000259" key="7">
    <source>
        <dbReference type="PROSITE" id="PS51379"/>
    </source>
</evidence>
<dbReference type="InterPro" id="IPR050157">
    <property type="entry name" value="PSI_iron-sulfur_center"/>
</dbReference>
<feature type="domain" description="4Fe-4S ferredoxin-type" evidence="7">
    <location>
        <begin position="309"/>
        <end position="337"/>
    </location>
</feature>
<evidence type="ECO:0000313" key="8">
    <source>
        <dbReference type="EMBL" id="QNB47536.1"/>
    </source>
</evidence>
<evidence type="ECO:0000256" key="3">
    <source>
        <dbReference type="ARBA" id="ARBA00022485"/>
    </source>
</evidence>
<keyword evidence="9" id="KW-1185">Reference proteome</keyword>
<keyword evidence="4" id="KW-0479">Metal-binding</keyword>
<dbReference type="AlphaFoldDB" id="A0A7G6E632"/>
<dbReference type="SUPFAM" id="SSF54862">
    <property type="entry name" value="4Fe-4S ferredoxins"/>
    <property type="match status" value="1"/>
</dbReference>
<organism evidence="8 9">
    <name type="scientific">Thermanaerosceptrum fracticalcis</name>
    <dbReference type="NCBI Taxonomy" id="1712410"/>
    <lineage>
        <taxon>Bacteria</taxon>
        <taxon>Bacillati</taxon>
        <taxon>Bacillota</taxon>
        <taxon>Clostridia</taxon>
        <taxon>Eubacteriales</taxon>
        <taxon>Peptococcaceae</taxon>
        <taxon>Thermanaerosceptrum</taxon>
    </lineage>
</organism>
<sequence length="375" mass="41278">MPSKVGLLRCPEYDAEKLHKILEHALQNNPRWLAGIQQGSKVFLKLNLLMKKKPEEAVTTHPAVVEAVTRLLQERGAIVIIGDSPGGPYLPGRLKSIYRVCGLEDVALRTGAILNYDVSEVLVPFPGGRVTRSFHLIKPVTEADYVISLSKLKTHMMTKYTGAVKNLFGTIPGLRKADYHLKMPKTKDFCDMLIDLALCVKPVLHIMDGIIAMEGKGPSGGKPRKVGALLMSDDPFALDVVALNLVGIVPETVPTVARAKARDLVYHLSQVEIYGTDVAEWQVKGFVAPKISGNVKFPIPDFITNALRPKPVFLQDPCIGCADCVTNCPPQALVIKNGYPVVDLEKCIRCFCCQELCPRKAIDIKRNPLGRLLER</sequence>
<dbReference type="GO" id="GO:0046872">
    <property type="term" value="F:metal ion binding"/>
    <property type="evidence" value="ECO:0007669"/>
    <property type="project" value="UniProtKB-KW"/>
</dbReference>
<dbReference type="Proteomes" id="UP000515847">
    <property type="component" value="Chromosome"/>
</dbReference>
<evidence type="ECO:0000256" key="5">
    <source>
        <dbReference type="ARBA" id="ARBA00023004"/>
    </source>
</evidence>
<dbReference type="PROSITE" id="PS00198">
    <property type="entry name" value="4FE4S_FER_1"/>
    <property type="match status" value="1"/>
</dbReference>
<comment type="function">
    <text evidence="1">Ferredoxins are iron-sulfur proteins that transfer electrons in a wide variety of metabolic reactions.</text>
</comment>